<evidence type="ECO:0000256" key="1">
    <source>
        <dbReference type="SAM" id="MobiDB-lite"/>
    </source>
</evidence>
<comment type="caution">
    <text evidence="3">The sequence shown here is derived from an EMBL/GenBank/DDBJ whole genome shotgun (WGS) entry which is preliminary data.</text>
</comment>
<keyword evidence="2" id="KW-0732">Signal</keyword>
<evidence type="ECO:0000256" key="2">
    <source>
        <dbReference type="SAM" id="SignalP"/>
    </source>
</evidence>
<evidence type="ECO:0000313" key="3">
    <source>
        <dbReference type="EMBL" id="GGA74278.1"/>
    </source>
</evidence>
<dbReference type="Proteomes" id="UP000619743">
    <property type="component" value="Unassembled WGS sequence"/>
</dbReference>
<keyword evidence="4" id="KW-1185">Reference proteome</keyword>
<evidence type="ECO:0008006" key="5">
    <source>
        <dbReference type="Google" id="ProtNLM"/>
    </source>
</evidence>
<reference evidence="4" key="1">
    <citation type="journal article" date="2019" name="Int. J. Syst. Evol. Microbiol.">
        <title>The Global Catalogue of Microorganisms (GCM) 10K type strain sequencing project: providing services to taxonomists for standard genome sequencing and annotation.</title>
        <authorList>
            <consortium name="The Broad Institute Genomics Platform"/>
            <consortium name="The Broad Institute Genome Sequencing Center for Infectious Disease"/>
            <person name="Wu L."/>
            <person name="Ma J."/>
        </authorList>
    </citation>
    <scope>NUCLEOTIDE SEQUENCE [LARGE SCALE GENOMIC DNA]</scope>
    <source>
        <strain evidence="4">CGMCC 1.10130</strain>
    </source>
</reference>
<dbReference type="EMBL" id="BMDX01000006">
    <property type="protein sequence ID" value="GGA74278.1"/>
    <property type="molecule type" value="Genomic_DNA"/>
</dbReference>
<feature type="signal peptide" evidence="2">
    <location>
        <begin position="1"/>
        <end position="25"/>
    </location>
</feature>
<evidence type="ECO:0000313" key="4">
    <source>
        <dbReference type="Proteomes" id="UP000619743"/>
    </source>
</evidence>
<name>A0A8J2U4I7_9GAMM</name>
<feature type="region of interest" description="Disordered" evidence="1">
    <location>
        <begin position="74"/>
        <end position="99"/>
    </location>
</feature>
<accession>A0A8J2U4I7</accession>
<sequence>MGMKLRKLVASSLVVLFSGLSFAHAATVHLTDGRSIEADSVGRDGDTVILDVSGIEIRLASSDVAAIDMATKTSATTSEQTAQAPAEQATTTASSAAQQSMAIPAGTQLMVRMNDSINTRANSTGQRFTGVLEANLMAGDLVIAERGTTVYGRITELTKAGRMAGSASMSIELTELLIDNQMVAIVTETLSAQGNNTAKSSAGRTARSAAIGGLIDGSSGAKTGAKVGLGASLLTQGNDIELPKGTLVDFTLRAPLNS</sequence>
<feature type="chain" id="PRO_5035144390" description="DUF5666 domain-containing protein" evidence="2">
    <location>
        <begin position="26"/>
        <end position="258"/>
    </location>
</feature>
<dbReference type="AlphaFoldDB" id="A0A8J2U4I7"/>
<organism evidence="3 4">
    <name type="scientific">Neiella marina</name>
    <dbReference type="NCBI Taxonomy" id="508461"/>
    <lineage>
        <taxon>Bacteria</taxon>
        <taxon>Pseudomonadati</taxon>
        <taxon>Pseudomonadota</taxon>
        <taxon>Gammaproteobacteria</taxon>
        <taxon>Alteromonadales</taxon>
        <taxon>Echinimonadaceae</taxon>
        <taxon>Neiella</taxon>
    </lineage>
</organism>
<proteinExistence type="predicted"/>
<protein>
    <recommendedName>
        <fullName evidence="5">DUF5666 domain-containing protein</fullName>
    </recommendedName>
</protein>
<gene>
    <name evidence="3" type="ORF">GCM10011369_15140</name>
</gene>